<keyword evidence="5 8" id="KW-0378">Hydrolase</keyword>
<reference evidence="9" key="2">
    <citation type="submission" date="2018-05" db="EMBL/GenBank/DDBJ databases">
        <title>OpunRS2 (Oryza punctata Reference Sequence Version 2).</title>
        <authorList>
            <person name="Zhang J."/>
            <person name="Kudrna D."/>
            <person name="Lee S."/>
            <person name="Talag J."/>
            <person name="Welchert J."/>
            <person name="Wing R.A."/>
        </authorList>
    </citation>
    <scope>NUCLEOTIDE SEQUENCE [LARGE SCALE GENOMIC DNA]</scope>
</reference>
<dbReference type="EC" id="3.1.3.12" evidence="8"/>
<proteinExistence type="inferred from homology"/>
<sequence length="544" mass="59406">MTKHGAVVVPEDAVVAAAAAVGRHFSFPPPRTAGGDSCKKLAAQQIDLGAAVVGSWLDSMKASSPRHRLMAPAVADTEHDDWMEKHPSALGKFEALAAAAKGKRIVVFLDYDGTLSPIVEDPDRAVMTDEMREAVRGVAERFPTAIVSGRCRDKVLSFVRLEELYYAGSHGMDIQGPTAASKGEESVLCQPAREFLPMIGEAYAALVEKVEGVIPGAKVENNKFCLSVHFRRVDERRWGAVADQVRAVLRDYPRLRLTQGRKVLEVRPTIKWDKGEALRFLLSALGFSSSSSAAGDGEDDGDDDAFPIYIGDDRTDEDAFRVLRSRGHGAGILVSRFPKDTCASFSLRDPGEVKDFLCKLGEESVLCQPAREFLPMIGEAYAALVEKVEGVIPGAKVENNKFCLSVHFRRVDERRWGAVADQVRAVLRDYPRLRLTQGRKVLEVRPTIKWDKGEALRFLLSALGFSSSSSAAGDGEDDGDDDAFPIYIGDDRTDEDAFRVLRSRGHGAGILVSRFPKDTCASFSLRDPGEVKDFLCKLVTCAAA</sequence>
<dbReference type="eggNOG" id="KOG1050">
    <property type="taxonomic scope" value="Eukaryota"/>
</dbReference>
<dbReference type="InterPro" id="IPR006379">
    <property type="entry name" value="HAD-SF_hydro_IIB"/>
</dbReference>
<evidence type="ECO:0000256" key="2">
    <source>
        <dbReference type="ARBA" id="ARBA00001968"/>
    </source>
</evidence>
<evidence type="ECO:0000256" key="6">
    <source>
        <dbReference type="ARBA" id="ARBA00023016"/>
    </source>
</evidence>
<dbReference type="GO" id="GO:0005992">
    <property type="term" value="P:trehalose biosynthetic process"/>
    <property type="evidence" value="ECO:0007669"/>
    <property type="project" value="UniProtKB-UniPathway"/>
</dbReference>
<comment type="pathway">
    <text evidence="3 8">Glycan biosynthesis; trehalose biosynthesis.</text>
</comment>
<dbReference type="UniPathway" id="UPA00299"/>
<dbReference type="InterPro" id="IPR003337">
    <property type="entry name" value="Trehalose_PPase"/>
</dbReference>
<dbReference type="Gramene" id="OPUNC03G18630.2">
    <property type="protein sequence ID" value="OPUNC03G18630.2"/>
    <property type="gene ID" value="OPUNC03G18630"/>
</dbReference>
<dbReference type="FunFam" id="3.30.70.1020:FF:000004">
    <property type="entry name" value="Trehalose 6-phosphate phosphatase"/>
    <property type="match status" value="2"/>
</dbReference>
<dbReference type="FunFam" id="3.40.50.1000:FF:000175">
    <property type="entry name" value="Trehalose 6-phosphate phosphatase"/>
    <property type="match status" value="1"/>
</dbReference>
<organism evidence="9">
    <name type="scientific">Oryza punctata</name>
    <name type="common">Red rice</name>
    <dbReference type="NCBI Taxonomy" id="4537"/>
    <lineage>
        <taxon>Eukaryota</taxon>
        <taxon>Viridiplantae</taxon>
        <taxon>Streptophyta</taxon>
        <taxon>Embryophyta</taxon>
        <taxon>Tracheophyta</taxon>
        <taxon>Spermatophyta</taxon>
        <taxon>Magnoliopsida</taxon>
        <taxon>Liliopsida</taxon>
        <taxon>Poales</taxon>
        <taxon>Poaceae</taxon>
        <taxon>BOP clade</taxon>
        <taxon>Oryzoideae</taxon>
        <taxon>Oryzeae</taxon>
        <taxon>Oryzinae</taxon>
        <taxon>Oryza</taxon>
    </lineage>
</organism>
<dbReference type="SUPFAM" id="SSF56784">
    <property type="entry name" value="HAD-like"/>
    <property type="match status" value="2"/>
</dbReference>
<comment type="cofactor">
    <cofactor evidence="2 8">
        <name>a divalent metal cation</name>
        <dbReference type="ChEBI" id="CHEBI:60240"/>
    </cofactor>
</comment>
<comment type="function">
    <text evidence="7">Removes the phosphate from trehalose 6-phosphate to produce free trehalose. Trehalose accumulation in plant may improve abiotic stress tolerance.</text>
</comment>
<dbReference type="GO" id="GO:0004805">
    <property type="term" value="F:trehalose-phosphatase activity"/>
    <property type="evidence" value="ECO:0007669"/>
    <property type="project" value="UniProtKB-EC"/>
</dbReference>
<evidence type="ECO:0000256" key="7">
    <source>
        <dbReference type="ARBA" id="ARBA00025274"/>
    </source>
</evidence>
<keyword evidence="6" id="KW-0346">Stress response</keyword>
<dbReference type="NCBIfam" id="TIGR01484">
    <property type="entry name" value="HAD-SF-IIB"/>
    <property type="match status" value="1"/>
</dbReference>
<evidence type="ECO:0000313" key="10">
    <source>
        <dbReference type="Proteomes" id="UP000026962"/>
    </source>
</evidence>
<dbReference type="Gene3D" id="3.40.50.1000">
    <property type="entry name" value="HAD superfamily/HAD-like"/>
    <property type="match status" value="3"/>
</dbReference>
<evidence type="ECO:0000256" key="5">
    <source>
        <dbReference type="ARBA" id="ARBA00022801"/>
    </source>
</evidence>
<evidence type="ECO:0000256" key="4">
    <source>
        <dbReference type="ARBA" id="ARBA00008770"/>
    </source>
</evidence>
<evidence type="ECO:0000256" key="8">
    <source>
        <dbReference type="RuleBase" id="RU361117"/>
    </source>
</evidence>
<dbReference type="NCBIfam" id="TIGR00685">
    <property type="entry name" value="T6PP"/>
    <property type="match status" value="2"/>
</dbReference>
<evidence type="ECO:0000256" key="1">
    <source>
        <dbReference type="ARBA" id="ARBA00000500"/>
    </source>
</evidence>
<dbReference type="Proteomes" id="UP000026962">
    <property type="component" value="Chromosome 3"/>
</dbReference>
<dbReference type="Pfam" id="PF02358">
    <property type="entry name" value="Trehalose_PPase"/>
    <property type="match status" value="2"/>
</dbReference>
<dbReference type="PANTHER" id="PTHR43768">
    <property type="entry name" value="TREHALOSE 6-PHOSPHATE PHOSPHATASE"/>
    <property type="match status" value="1"/>
</dbReference>
<accession>A0A0E0KEG3</accession>
<reference evidence="9" key="1">
    <citation type="submission" date="2015-04" db="UniProtKB">
        <authorList>
            <consortium name="EnsemblPlants"/>
        </authorList>
    </citation>
    <scope>IDENTIFICATION</scope>
</reference>
<dbReference type="STRING" id="4537.A0A0E0KEG3"/>
<protein>
    <recommendedName>
        <fullName evidence="8">Trehalose 6-phosphate phosphatase</fullName>
        <ecNumber evidence="8">3.1.3.12</ecNumber>
    </recommendedName>
</protein>
<evidence type="ECO:0000256" key="3">
    <source>
        <dbReference type="ARBA" id="ARBA00005199"/>
    </source>
</evidence>
<comment type="similarity">
    <text evidence="4 8">Belongs to the trehalose phosphatase family.</text>
</comment>
<dbReference type="PANTHER" id="PTHR43768:SF56">
    <property type="entry name" value="TREHALOSE-PHOSPHATE PHOSPHATASE 9-RELATED"/>
    <property type="match status" value="1"/>
</dbReference>
<keyword evidence="10" id="KW-1185">Reference proteome</keyword>
<dbReference type="AlphaFoldDB" id="A0A0E0KEG3"/>
<comment type="catalytic activity">
    <reaction evidence="1 8">
        <text>alpha,alpha-trehalose 6-phosphate + H2O = alpha,alpha-trehalose + phosphate</text>
        <dbReference type="Rhea" id="RHEA:23420"/>
        <dbReference type="ChEBI" id="CHEBI:15377"/>
        <dbReference type="ChEBI" id="CHEBI:16551"/>
        <dbReference type="ChEBI" id="CHEBI:43474"/>
        <dbReference type="ChEBI" id="CHEBI:58429"/>
        <dbReference type="EC" id="3.1.3.12"/>
    </reaction>
</comment>
<dbReference type="InterPro" id="IPR036412">
    <property type="entry name" value="HAD-like_sf"/>
</dbReference>
<evidence type="ECO:0000313" key="9">
    <source>
        <dbReference type="EnsemblPlants" id="OPUNC03G18630.2"/>
    </source>
</evidence>
<dbReference type="OMA" id="CKLVTCA"/>
<dbReference type="InterPro" id="IPR023214">
    <property type="entry name" value="HAD_sf"/>
</dbReference>
<dbReference type="FunFam" id="3.40.50.1000:FF:000073">
    <property type="entry name" value="Trehalose 6-phosphate phosphatase"/>
    <property type="match status" value="1"/>
</dbReference>
<name>A0A0E0KEG3_ORYPU</name>
<dbReference type="EnsemblPlants" id="OPUNC03G18630.2">
    <property type="protein sequence ID" value="OPUNC03G18630.2"/>
    <property type="gene ID" value="OPUNC03G18630"/>
</dbReference>
<dbReference type="InterPro" id="IPR044651">
    <property type="entry name" value="OTSB-like"/>
</dbReference>